<proteinExistence type="predicted"/>
<evidence type="ECO:0000256" key="6">
    <source>
        <dbReference type="SAM" id="Phobius"/>
    </source>
</evidence>
<dbReference type="Pfam" id="PF07690">
    <property type="entry name" value="MFS_1"/>
    <property type="match status" value="1"/>
</dbReference>
<dbReference type="AlphaFoldDB" id="A0AB34G284"/>
<dbReference type="InterPro" id="IPR036259">
    <property type="entry name" value="MFS_trans_sf"/>
</dbReference>
<evidence type="ECO:0000313" key="7">
    <source>
        <dbReference type="EMBL" id="KAJ6444981.1"/>
    </source>
</evidence>
<dbReference type="PANTHER" id="PTHR23502">
    <property type="entry name" value="MAJOR FACILITATOR SUPERFAMILY"/>
    <property type="match status" value="1"/>
</dbReference>
<evidence type="ECO:0000256" key="3">
    <source>
        <dbReference type="ARBA" id="ARBA00022989"/>
    </source>
</evidence>
<dbReference type="Proteomes" id="UP001163105">
    <property type="component" value="Unassembled WGS sequence"/>
</dbReference>
<feature type="transmembrane region" description="Helical" evidence="6">
    <location>
        <begin position="318"/>
        <end position="347"/>
    </location>
</feature>
<accession>A0AB34G284</accession>
<keyword evidence="2 6" id="KW-0812">Transmembrane</keyword>
<dbReference type="GO" id="GO:0022857">
    <property type="term" value="F:transmembrane transporter activity"/>
    <property type="evidence" value="ECO:0007669"/>
    <property type="project" value="InterPro"/>
</dbReference>
<keyword evidence="3 6" id="KW-1133">Transmembrane helix</keyword>
<feature type="transmembrane region" description="Helical" evidence="6">
    <location>
        <begin position="193"/>
        <end position="210"/>
    </location>
</feature>
<keyword evidence="4 6" id="KW-0472">Membrane</keyword>
<comment type="subcellular location">
    <subcellularLocation>
        <location evidence="1">Membrane</location>
        <topology evidence="1">Multi-pass membrane protein</topology>
    </subcellularLocation>
</comment>
<protein>
    <submittedName>
        <fullName evidence="7">G protein-coupled receptor GPR1</fullName>
    </submittedName>
</protein>
<dbReference type="SUPFAM" id="SSF103473">
    <property type="entry name" value="MFS general substrate transporter"/>
    <property type="match status" value="1"/>
</dbReference>
<feature type="transmembrane region" description="Helical" evidence="6">
    <location>
        <begin position="67"/>
        <end position="88"/>
    </location>
</feature>
<comment type="caution">
    <text evidence="7">The sequence shown here is derived from an EMBL/GenBank/DDBJ whole genome shotgun (WGS) entry which is preliminary data.</text>
</comment>
<keyword evidence="8" id="KW-1185">Reference proteome</keyword>
<dbReference type="EMBL" id="JAQHRD010000002">
    <property type="protein sequence ID" value="KAJ6444981.1"/>
    <property type="molecule type" value="Genomic_DNA"/>
</dbReference>
<keyword evidence="7" id="KW-0675">Receptor</keyword>
<reference evidence="7" key="1">
    <citation type="submission" date="2023-01" db="EMBL/GenBank/DDBJ databases">
        <title>The growth and conidiation of Purpureocillium lavendulum are regulated by nitrogen source and histone H3K14 acetylation.</title>
        <authorList>
            <person name="Tang P."/>
            <person name="Han J."/>
            <person name="Zhang C."/>
            <person name="Tang P."/>
            <person name="Qi F."/>
            <person name="Zhang K."/>
            <person name="Liang L."/>
        </authorList>
    </citation>
    <scope>NUCLEOTIDE SEQUENCE</scope>
    <source>
        <strain evidence="7">YMF1.00683</strain>
    </source>
</reference>
<dbReference type="GO" id="GO:0005886">
    <property type="term" value="C:plasma membrane"/>
    <property type="evidence" value="ECO:0007669"/>
    <property type="project" value="TreeGrafter"/>
</dbReference>
<dbReference type="Gene3D" id="1.20.1250.20">
    <property type="entry name" value="MFS general substrate transporter like domains"/>
    <property type="match status" value="1"/>
</dbReference>
<sequence>MSGNDAVRDHSGEGVDDHGSHPPGTVQLLTSYSSTRGGELVLIPTPSDDYNDPLNWSMWRKCLSFGLLNSVTVATFTALSTLTIFWTQMQEEIDLSTQDFTYAQAIQLVGQACTCLFLLPIIRKYGRRPTCIVSSVIVCACSWWSVYMKSVPEVYLYNFFMGVAAEVNEATVQLSMEQIQSTFFLHQRGTTNSIYMASVLAGSFLTPMAAGVQAVDQGWRRSYLTLAVVMTVLAVLFLVIFEETKFEAPVLRGTAPGDGEAAHHGELAVDEKDGVSVQEDGEPRRAKPSFPRYLRLQFCSATDESLWRSYYQPVYACWLPHVIFASLQFASGVCWLVFMSSMISILFTAPPYNFDAAEVGFMFAGPCVGAVLGSLYGGPLVDKAVVWFARRNGGLFEPEMRLYLYPLPALLMSGGIVLFGVTADRGLHWIYPSIGGAFFSFGYGAVGDIAFTLVLDAFPNVFAQSFVCIAFFRNAVGITGPFSITPWLDAMSVTNMHILAGCLCIFINALALPLAIWGKKARIATAPRYNQVSRRLAEE</sequence>
<evidence type="ECO:0000313" key="8">
    <source>
        <dbReference type="Proteomes" id="UP001163105"/>
    </source>
</evidence>
<dbReference type="PANTHER" id="PTHR23502:SF50">
    <property type="entry name" value="TRANSPORTER, PUTATIVE (AFU_ORTHOLOGUE AFUA_5G00430)-RELATED"/>
    <property type="match status" value="1"/>
</dbReference>
<evidence type="ECO:0000256" key="2">
    <source>
        <dbReference type="ARBA" id="ARBA00022692"/>
    </source>
</evidence>
<organism evidence="7 8">
    <name type="scientific">Purpureocillium lavendulum</name>
    <dbReference type="NCBI Taxonomy" id="1247861"/>
    <lineage>
        <taxon>Eukaryota</taxon>
        <taxon>Fungi</taxon>
        <taxon>Dikarya</taxon>
        <taxon>Ascomycota</taxon>
        <taxon>Pezizomycotina</taxon>
        <taxon>Sordariomycetes</taxon>
        <taxon>Hypocreomycetidae</taxon>
        <taxon>Hypocreales</taxon>
        <taxon>Ophiocordycipitaceae</taxon>
        <taxon>Purpureocillium</taxon>
    </lineage>
</organism>
<gene>
    <name evidence="7" type="ORF">O9K51_03383</name>
</gene>
<feature type="transmembrane region" description="Helical" evidence="6">
    <location>
        <begin position="496"/>
        <end position="518"/>
    </location>
</feature>
<feature type="transmembrane region" description="Helical" evidence="6">
    <location>
        <begin position="222"/>
        <end position="241"/>
    </location>
</feature>
<feature type="transmembrane region" description="Helical" evidence="6">
    <location>
        <begin position="359"/>
        <end position="381"/>
    </location>
</feature>
<feature type="compositionally biased region" description="Basic and acidic residues" evidence="5">
    <location>
        <begin position="1"/>
        <end position="20"/>
    </location>
</feature>
<evidence type="ECO:0000256" key="4">
    <source>
        <dbReference type="ARBA" id="ARBA00023136"/>
    </source>
</evidence>
<name>A0AB34G284_9HYPO</name>
<dbReference type="InterPro" id="IPR011701">
    <property type="entry name" value="MFS"/>
</dbReference>
<evidence type="ECO:0000256" key="1">
    <source>
        <dbReference type="ARBA" id="ARBA00004141"/>
    </source>
</evidence>
<feature type="region of interest" description="Disordered" evidence="5">
    <location>
        <begin position="1"/>
        <end position="28"/>
    </location>
</feature>
<feature type="transmembrane region" description="Helical" evidence="6">
    <location>
        <begin position="429"/>
        <end position="454"/>
    </location>
</feature>
<feature type="transmembrane region" description="Helical" evidence="6">
    <location>
        <begin position="461"/>
        <end position="484"/>
    </location>
</feature>
<feature type="transmembrane region" description="Helical" evidence="6">
    <location>
        <begin position="100"/>
        <end position="119"/>
    </location>
</feature>
<feature type="transmembrane region" description="Helical" evidence="6">
    <location>
        <begin position="402"/>
        <end position="423"/>
    </location>
</feature>
<evidence type="ECO:0000256" key="5">
    <source>
        <dbReference type="SAM" id="MobiDB-lite"/>
    </source>
</evidence>